<evidence type="ECO:0000313" key="2">
    <source>
        <dbReference type="EMBL" id="SFL99729.1"/>
    </source>
</evidence>
<dbReference type="AlphaFoldDB" id="A0A8G2C4K9"/>
<keyword evidence="3" id="KW-1185">Reference proteome</keyword>
<name>A0A8G2C4K9_DESNO</name>
<sequence length="206" mass="22717">MKFCMLFVLLCCGCAYSPVDVSLSEIRYHDDAPVVLSELVEAVTPQSLPETGLRALILPFALRQDIAVRKDVGREMADIFRLAWLARGVFEVMEYDSSRPWPGIEEAMAQARARGANILVSGNVSQFFEGSRTGRTSIGATVEIHWVPDGGLIWSAAQAATMESTPDKDFALFRSSRRLPEDPTYAVMRTLSRSMAAGFARHAAQE</sequence>
<organism evidence="2 3">
    <name type="scientific">Desulfomicrobium norvegicum (strain DSM 1741 / NCIMB 8310)</name>
    <name type="common">Desulfovibrio baculatus (strain Norway 4)</name>
    <name type="synonym">Desulfovibrio desulfuricans (strain Norway 4)</name>
    <dbReference type="NCBI Taxonomy" id="52561"/>
    <lineage>
        <taxon>Bacteria</taxon>
        <taxon>Pseudomonadati</taxon>
        <taxon>Thermodesulfobacteriota</taxon>
        <taxon>Desulfovibrionia</taxon>
        <taxon>Desulfovibrionales</taxon>
        <taxon>Desulfomicrobiaceae</taxon>
        <taxon>Desulfomicrobium</taxon>
    </lineage>
</organism>
<keyword evidence="1" id="KW-0732">Signal</keyword>
<evidence type="ECO:0008006" key="4">
    <source>
        <dbReference type="Google" id="ProtNLM"/>
    </source>
</evidence>
<protein>
    <recommendedName>
        <fullName evidence="4">TolB amino-terminal domain-containing protein</fullName>
    </recommendedName>
</protein>
<feature type="signal peptide" evidence="1">
    <location>
        <begin position="1"/>
        <end position="17"/>
    </location>
</feature>
<proteinExistence type="predicted"/>
<dbReference type="RefSeq" id="WP_092193476.1">
    <property type="nucleotide sequence ID" value="NZ_FOTO01000011.1"/>
</dbReference>
<comment type="caution">
    <text evidence="2">The sequence shown here is derived from an EMBL/GenBank/DDBJ whole genome shotgun (WGS) entry which is preliminary data.</text>
</comment>
<evidence type="ECO:0000256" key="1">
    <source>
        <dbReference type="SAM" id="SignalP"/>
    </source>
</evidence>
<dbReference type="Proteomes" id="UP000199581">
    <property type="component" value="Unassembled WGS sequence"/>
</dbReference>
<gene>
    <name evidence="2" type="ORF">SAMN05421830_11117</name>
</gene>
<dbReference type="EMBL" id="FOTO01000011">
    <property type="protein sequence ID" value="SFL99729.1"/>
    <property type="molecule type" value="Genomic_DNA"/>
</dbReference>
<reference evidence="2 3" key="1">
    <citation type="submission" date="2016-10" db="EMBL/GenBank/DDBJ databases">
        <authorList>
            <person name="Varghese N."/>
            <person name="Submissions S."/>
        </authorList>
    </citation>
    <scope>NUCLEOTIDE SEQUENCE [LARGE SCALE GENOMIC DNA]</scope>
    <source>
        <strain evidence="2 3">DSM 1741</strain>
    </source>
</reference>
<accession>A0A8G2C4K9</accession>
<evidence type="ECO:0000313" key="3">
    <source>
        <dbReference type="Proteomes" id="UP000199581"/>
    </source>
</evidence>
<feature type="chain" id="PRO_5034712131" description="TolB amino-terminal domain-containing protein" evidence="1">
    <location>
        <begin position="18"/>
        <end position="206"/>
    </location>
</feature>
<dbReference type="OrthoDB" id="5422390at2"/>